<organism evidence="2 3">
    <name type="scientific">Streptomyces castrisilvae</name>
    <dbReference type="NCBI Taxonomy" id="3033811"/>
    <lineage>
        <taxon>Bacteria</taxon>
        <taxon>Bacillati</taxon>
        <taxon>Actinomycetota</taxon>
        <taxon>Actinomycetes</taxon>
        <taxon>Kitasatosporales</taxon>
        <taxon>Streptomycetaceae</taxon>
        <taxon>Streptomyces</taxon>
    </lineage>
</organism>
<proteinExistence type="predicted"/>
<evidence type="ECO:0000313" key="3">
    <source>
        <dbReference type="Proteomes" id="UP001239522"/>
    </source>
</evidence>
<name>A0ABY9HTX6_9ACTN</name>
<dbReference type="RefSeq" id="WP_306058617.1">
    <property type="nucleotide sequence ID" value="NZ_CP120997.1"/>
</dbReference>
<accession>A0ABY9HTX6</accession>
<dbReference type="Proteomes" id="UP001239522">
    <property type="component" value="Chromosome"/>
</dbReference>
<keyword evidence="3" id="KW-1185">Reference proteome</keyword>
<sequence length="317" mass="33769">MRPACERLGLTFLRADELAGAGLPRDQVLRLFAEADVVIATLDGPDAELSFGLGMRHALGRRTVHVVDGTSHFAGFGTMHRMSVSSLRGDADSARQQLIDVLAEETQRARAASALPTTAVARHSPGVTEEDTGDGPGLFDLIVEAESQMEALGSNVADVEAAITDLGEVTGVVMEDMARVSHPGASMSARMAVLNRLAKAIDGPVEDLEVAAERFAERMGVSFAAFKAFLEWASSTPRSEWPDDAEELLDQVATADWDVQSTAASFQEGMALINALGVASRNLRSPSRRIIQSFQTIFQSTAVVAELQAMAAALKES</sequence>
<evidence type="ECO:0000256" key="1">
    <source>
        <dbReference type="SAM" id="MobiDB-lite"/>
    </source>
</evidence>
<protein>
    <submittedName>
        <fullName evidence="2">Uncharacterized protein</fullName>
    </submittedName>
</protein>
<dbReference type="EMBL" id="CP120997">
    <property type="protein sequence ID" value="WLQ36901.1"/>
    <property type="molecule type" value="Genomic_DNA"/>
</dbReference>
<reference evidence="2 3" key="1">
    <citation type="submission" date="2023-03" db="EMBL/GenBank/DDBJ databases">
        <title>Isolation and description of six Streptomyces strains from soil environments, able to metabolize different microbial glucans.</title>
        <authorList>
            <person name="Widen T."/>
            <person name="Larsbrink J."/>
        </authorList>
    </citation>
    <scope>NUCLEOTIDE SEQUENCE [LARGE SCALE GENOMIC DNA]</scope>
    <source>
        <strain evidence="2 3">Mut1</strain>
    </source>
</reference>
<evidence type="ECO:0000313" key="2">
    <source>
        <dbReference type="EMBL" id="WLQ36901.1"/>
    </source>
</evidence>
<feature type="region of interest" description="Disordered" evidence="1">
    <location>
        <begin position="113"/>
        <end position="135"/>
    </location>
</feature>
<gene>
    <name evidence="2" type="ORF">P8A18_27250</name>
</gene>